<sequence>MLGFLLLKGLMVVIGGVVACIIVEKEPWKIFVAGVTAPALILSLSLPAASQSIEELYRNPTTLGIVVAEQVKEMAGYPGMVEGESPETIGVLRWNNIIPVVESYDLAEESSRWFKVLFEGRTGVLTEGWVLGRRMDEVTLSVKEPEQPEFDDLLFRFNIRAALPHPGTPINASEKSFVQQIFDGIQLSLGRRTGPWFVIAGSHRSYEDAERQVRLIDTEGLKQRGLDVRLEIYKYVDGSGYAVTLGGYLTKERAVTLRDMAIEFGFPRDTYLWSLESRR</sequence>
<evidence type="ECO:0000313" key="2">
    <source>
        <dbReference type="EMBL" id="TET62630.1"/>
    </source>
</evidence>
<name>A0A523W6J1_UNCAE</name>
<feature type="transmembrane region" description="Helical" evidence="1">
    <location>
        <begin position="30"/>
        <end position="49"/>
    </location>
</feature>
<dbReference type="SUPFAM" id="SSF110997">
    <property type="entry name" value="Sporulation related repeat"/>
    <property type="match status" value="1"/>
</dbReference>
<dbReference type="EMBL" id="SOIZ01000172">
    <property type="protein sequence ID" value="TET62630.1"/>
    <property type="molecule type" value="Genomic_DNA"/>
</dbReference>
<proteinExistence type="predicted"/>
<evidence type="ECO:0000313" key="3">
    <source>
        <dbReference type="Proteomes" id="UP000319130"/>
    </source>
</evidence>
<accession>A0A523W6J1</accession>
<reference evidence="2 3" key="1">
    <citation type="submission" date="2019-03" db="EMBL/GenBank/DDBJ databases">
        <title>Metabolic potential of uncultured bacteria and archaea associated with petroleum seepage in deep-sea sediments.</title>
        <authorList>
            <person name="Dong X."/>
            <person name="Hubert C."/>
        </authorList>
    </citation>
    <scope>NUCLEOTIDE SEQUENCE [LARGE SCALE GENOMIC DNA]</scope>
    <source>
        <strain evidence="2">E29_bin52</strain>
    </source>
</reference>
<comment type="caution">
    <text evidence="2">The sequence shown here is derived from an EMBL/GenBank/DDBJ whole genome shotgun (WGS) entry which is preliminary data.</text>
</comment>
<protein>
    <submittedName>
        <fullName evidence="2">SPOR domain-containing protein</fullName>
    </submittedName>
</protein>
<organism evidence="2 3">
    <name type="scientific">Aerophobetes bacterium</name>
    <dbReference type="NCBI Taxonomy" id="2030807"/>
    <lineage>
        <taxon>Bacteria</taxon>
        <taxon>Candidatus Aerophobota</taxon>
    </lineage>
</organism>
<dbReference type="GO" id="GO:0042834">
    <property type="term" value="F:peptidoglycan binding"/>
    <property type="evidence" value="ECO:0007669"/>
    <property type="project" value="InterPro"/>
</dbReference>
<keyword evidence="1" id="KW-0472">Membrane</keyword>
<feature type="transmembrane region" description="Helical" evidence="1">
    <location>
        <begin position="6"/>
        <end position="23"/>
    </location>
</feature>
<dbReference type="AlphaFoldDB" id="A0A523W6J1"/>
<evidence type="ECO:0000256" key="1">
    <source>
        <dbReference type="SAM" id="Phobius"/>
    </source>
</evidence>
<dbReference type="Proteomes" id="UP000319130">
    <property type="component" value="Unassembled WGS sequence"/>
</dbReference>
<gene>
    <name evidence="2" type="ORF">E3J48_03950</name>
</gene>
<dbReference type="InterPro" id="IPR036680">
    <property type="entry name" value="SPOR-like_sf"/>
</dbReference>
<keyword evidence="1" id="KW-1133">Transmembrane helix</keyword>
<keyword evidence="1" id="KW-0812">Transmembrane</keyword>